<name>A0ABU6F4G3_9ACTN</name>
<dbReference type="InterPro" id="IPR009057">
    <property type="entry name" value="Homeodomain-like_sf"/>
</dbReference>
<keyword evidence="3" id="KW-0804">Transcription</keyword>
<dbReference type="InterPro" id="IPR011075">
    <property type="entry name" value="TetR_C"/>
</dbReference>
<gene>
    <name evidence="6" type="ORF">OKJ99_15425</name>
</gene>
<proteinExistence type="predicted"/>
<dbReference type="EMBL" id="JAOZYC010000104">
    <property type="protein sequence ID" value="MEB8338887.1"/>
    <property type="molecule type" value="Genomic_DNA"/>
</dbReference>
<feature type="DNA-binding region" description="H-T-H motif" evidence="4">
    <location>
        <begin position="41"/>
        <end position="60"/>
    </location>
</feature>
<accession>A0ABU6F4G3</accession>
<organism evidence="6 7">
    <name type="scientific">Streptomyces endophyticus</name>
    <dbReference type="NCBI Taxonomy" id="714166"/>
    <lineage>
        <taxon>Bacteria</taxon>
        <taxon>Bacillati</taxon>
        <taxon>Actinomycetota</taxon>
        <taxon>Actinomycetes</taxon>
        <taxon>Kitasatosporales</taxon>
        <taxon>Streptomycetaceae</taxon>
        <taxon>Streptomyces</taxon>
    </lineage>
</organism>
<dbReference type="Proteomes" id="UP001354931">
    <property type="component" value="Unassembled WGS sequence"/>
</dbReference>
<evidence type="ECO:0000256" key="4">
    <source>
        <dbReference type="PROSITE-ProRule" id="PRU00335"/>
    </source>
</evidence>
<comment type="caution">
    <text evidence="6">The sequence shown here is derived from an EMBL/GenBank/DDBJ whole genome shotgun (WGS) entry which is preliminary data.</text>
</comment>
<feature type="domain" description="HTH tetR-type" evidence="5">
    <location>
        <begin position="18"/>
        <end position="78"/>
    </location>
</feature>
<sequence>MGLPEPLTRNKRRTRLTPERERELYGRTLDLVRDVGYETMTLDAVASESRCSKATLYRQWGSKPRLVSEALREMRPFSLEDLDTGSLRGDLHALAQRIGEARKDLDLVRGISLAIRKDADLADAVHEALVQPELDLFEAMLTRAAERGEIDRTAPACGFLPHMFVGSVFCRPLLERRAADTEYLQRYVDTVVLPLLLAA</sequence>
<reference evidence="6 7" key="1">
    <citation type="submission" date="2022-10" db="EMBL/GenBank/DDBJ databases">
        <authorList>
            <person name="Xie J."/>
            <person name="Shen N."/>
        </authorList>
    </citation>
    <scope>NUCLEOTIDE SEQUENCE [LARGE SCALE GENOMIC DNA]</scope>
    <source>
        <strain evidence="6 7">YIM65594</strain>
    </source>
</reference>
<dbReference type="Gene3D" id="1.10.357.10">
    <property type="entry name" value="Tetracycline Repressor, domain 2"/>
    <property type="match status" value="1"/>
</dbReference>
<dbReference type="RefSeq" id="WP_326016771.1">
    <property type="nucleotide sequence ID" value="NZ_JAOZYC010000104.1"/>
</dbReference>
<evidence type="ECO:0000259" key="5">
    <source>
        <dbReference type="PROSITE" id="PS50977"/>
    </source>
</evidence>
<dbReference type="PANTHER" id="PTHR30055">
    <property type="entry name" value="HTH-TYPE TRANSCRIPTIONAL REGULATOR RUTR"/>
    <property type="match status" value="1"/>
</dbReference>
<dbReference type="SUPFAM" id="SSF46689">
    <property type="entry name" value="Homeodomain-like"/>
    <property type="match status" value="1"/>
</dbReference>
<keyword evidence="7" id="KW-1185">Reference proteome</keyword>
<dbReference type="PROSITE" id="PS50977">
    <property type="entry name" value="HTH_TETR_2"/>
    <property type="match status" value="1"/>
</dbReference>
<dbReference type="InterPro" id="IPR001647">
    <property type="entry name" value="HTH_TetR"/>
</dbReference>
<dbReference type="SUPFAM" id="SSF48498">
    <property type="entry name" value="Tetracyclin repressor-like, C-terminal domain"/>
    <property type="match status" value="1"/>
</dbReference>
<keyword evidence="1" id="KW-0805">Transcription regulation</keyword>
<dbReference type="InterPro" id="IPR050109">
    <property type="entry name" value="HTH-type_TetR-like_transc_reg"/>
</dbReference>
<protein>
    <submittedName>
        <fullName evidence="6">TetR/AcrR family transcriptional regulator</fullName>
    </submittedName>
</protein>
<dbReference type="Pfam" id="PF00440">
    <property type="entry name" value="TetR_N"/>
    <property type="match status" value="1"/>
</dbReference>
<evidence type="ECO:0000313" key="6">
    <source>
        <dbReference type="EMBL" id="MEB8338887.1"/>
    </source>
</evidence>
<evidence type="ECO:0000256" key="3">
    <source>
        <dbReference type="ARBA" id="ARBA00023163"/>
    </source>
</evidence>
<evidence type="ECO:0000256" key="1">
    <source>
        <dbReference type="ARBA" id="ARBA00023015"/>
    </source>
</evidence>
<keyword evidence="2 4" id="KW-0238">DNA-binding</keyword>
<dbReference type="Pfam" id="PF16859">
    <property type="entry name" value="TetR_C_11"/>
    <property type="match status" value="1"/>
</dbReference>
<evidence type="ECO:0000313" key="7">
    <source>
        <dbReference type="Proteomes" id="UP001354931"/>
    </source>
</evidence>
<dbReference type="Gene3D" id="1.10.10.60">
    <property type="entry name" value="Homeodomain-like"/>
    <property type="match status" value="1"/>
</dbReference>
<dbReference type="InterPro" id="IPR036271">
    <property type="entry name" value="Tet_transcr_reg_TetR-rel_C_sf"/>
</dbReference>
<dbReference type="PANTHER" id="PTHR30055:SF149">
    <property type="entry name" value="TETR-FAMILY TRANSCRIPTIONAL REGULATOR"/>
    <property type="match status" value="1"/>
</dbReference>
<evidence type="ECO:0000256" key="2">
    <source>
        <dbReference type="ARBA" id="ARBA00023125"/>
    </source>
</evidence>